<keyword evidence="2 4" id="KW-1133">Transmembrane helix</keyword>
<proteinExistence type="predicted"/>
<feature type="transmembrane region" description="Helical" evidence="4">
    <location>
        <begin position="46"/>
        <end position="69"/>
    </location>
</feature>
<feature type="transmembrane region" description="Helical" evidence="4">
    <location>
        <begin position="294"/>
        <end position="313"/>
    </location>
</feature>
<feature type="transmembrane region" description="Helical" evidence="4">
    <location>
        <begin position="181"/>
        <end position="203"/>
    </location>
</feature>
<evidence type="ECO:0000313" key="7">
    <source>
        <dbReference type="Proteomes" id="UP000000346"/>
    </source>
</evidence>
<dbReference type="STRING" id="666510.ASAC_0475"/>
<gene>
    <name evidence="6" type="ordered locus">ASAC_0475</name>
</gene>
<protein>
    <submittedName>
        <fullName evidence="6">ABC-type multidrug transport system ATPase and permease components-like protein</fullName>
    </submittedName>
</protein>
<feature type="domain" description="ABC transmembrane type-1" evidence="5">
    <location>
        <begin position="136"/>
        <end position="315"/>
    </location>
</feature>
<dbReference type="Gene3D" id="1.20.1560.10">
    <property type="entry name" value="ABC transporter type 1, transmembrane domain"/>
    <property type="match status" value="1"/>
</dbReference>
<feature type="transmembrane region" description="Helical" evidence="4">
    <location>
        <begin position="90"/>
        <end position="108"/>
    </location>
</feature>
<evidence type="ECO:0000256" key="3">
    <source>
        <dbReference type="ARBA" id="ARBA00023136"/>
    </source>
</evidence>
<feature type="transmembrane region" description="Helical" evidence="4">
    <location>
        <begin position="255"/>
        <end position="274"/>
    </location>
</feature>
<evidence type="ECO:0000256" key="2">
    <source>
        <dbReference type="ARBA" id="ARBA00022989"/>
    </source>
</evidence>
<evidence type="ECO:0000256" key="4">
    <source>
        <dbReference type="SAM" id="Phobius"/>
    </source>
</evidence>
<keyword evidence="7" id="KW-1185">Reference proteome</keyword>
<organism evidence="6 7">
    <name type="scientific">Acidilobus saccharovorans (strain DSM 16705 / JCM 18335 / VKM B-2471 / 345-15)</name>
    <dbReference type="NCBI Taxonomy" id="666510"/>
    <lineage>
        <taxon>Archaea</taxon>
        <taxon>Thermoproteota</taxon>
        <taxon>Thermoprotei</taxon>
        <taxon>Acidilobales</taxon>
        <taxon>Acidilobaceae</taxon>
        <taxon>Acidilobus</taxon>
    </lineage>
</organism>
<keyword evidence="1 4" id="KW-0812">Transmembrane</keyword>
<evidence type="ECO:0000256" key="1">
    <source>
        <dbReference type="ARBA" id="ARBA00022692"/>
    </source>
</evidence>
<dbReference type="SUPFAM" id="SSF90123">
    <property type="entry name" value="ABC transporter transmembrane region"/>
    <property type="match status" value="1"/>
</dbReference>
<reference evidence="6 7" key="1">
    <citation type="journal article" date="2010" name="Appl. Environ. Microbiol.">
        <title>The genome sequence of the crenarchaeon Acidilobus saccharovorans supports a new order, Acidilobales, and suggests an important ecological role in terrestrial acidic hot springs.</title>
        <authorList>
            <person name="Mardanov A.V."/>
            <person name="Svetlitchnyi V.A."/>
            <person name="Beletsky A.V."/>
            <person name="Prokofeva M.I."/>
            <person name="Bonch-Osmolovskaya E.A."/>
            <person name="Ravin N.V."/>
            <person name="Skryabin K.G."/>
        </authorList>
    </citation>
    <scope>NUCLEOTIDE SEQUENCE [LARGE SCALE GENOMIC DNA]</scope>
    <source>
        <strain evidence="7">DSM 16705 / JCM 18335 / VKM B-2471 / 345-15</strain>
    </source>
</reference>
<dbReference type="PROSITE" id="PS50929">
    <property type="entry name" value="ABC_TM1F"/>
    <property type="match status" value="1"/>
</dbReference>
<dbReference type="GO" id="GO:0005524">
    <property type="term" value="F:ATP binding"/>
    <property type="evidence" value="ECO:0007669"/>
    <property type="project" value="InterPro"/>
</dbReference>
<accession>D9Q0P4</accession>
<evidence type="ECO:0000259" key="5">
    <source>
        <dbReference type="PROSITE" id="PS50929"/>
    </source>
</evidence>
<dbReference type="InterPro" id="IPR036640">
    <property type="entry name" value="ABC1_TM_sf"/>
</dbReference>
<dbReference type="Proteomes" id="UP000000346">
    <property type="component" value="Chromosome"/>
</dbReference>
<dbReference type="GO" id="GO:0016020">
    <property type="term" value="C:membrane"/>
    <property type="evidence" value="ECO:0007669"/>
    <property type="project" value="InterPro"/>
</dbReference>
<dbReference type="EMBL" id="CP001742">
    <property type="protein sequence ID" value="ADL18882.1"/>
    <property type="molecule type" value="Genomic_DNA"/>
</dbReference>
<dbReference type="GO" id="GO:0140359">
    <property type="term" value="F:ABC-type transporter activity"/>
    <property type="evidence" value="ECO:0007669"/>
    <property type="project" value="InterPro"/>
</dbReference>
<dbReference type="eggNOG" id="arCOG02841">
    <property type="taxonomic scope" value="Archaea"/>
</dbReference>
<dbReference type="HOGENOM" id="CLU_838374_0_0_2"/>
<dbReference type="AlphaFoldDB" id="D9Q0P4"/>
<dbReference type="KEGG" id="asc:ASAC_0475"/>
<evidence type="ECO:0000313" key="6">
    <source>
        <dbReference type="EMBL" id="ADL18882.1"/>
    </source>
</evidence>
<sequence length="341" mass="37465">MNFLVNSVPFKLSAIRQAGAVSLLRSAKMLSLTAKFYRAYLMKREISIGFIAAMAAFILRAYASGYLVPLSITNLVNYLQRGDGLGLRRALFMMALAAAIYGATEWLYRPFWVSIVKGISEIKLRLVNGLRKSGDPSDVVGRVANDVDFVMWNVGGMYTTFVPNLLTAATAAVTVWELSPFIGALTVAAMPLSLAILEPYLAGVERARSVERKYYSDMIHRIETLLRGESPESEVLGSITKWQHGMVKQVHYDRVFWSLSLLYGYGLPALMAFVGVQQVRSGRLSIGGLTGMIYALYNVFPPLINAMWGLCILGQSMVPIMRILELSGKGGVAETKALAAK</sequence>
<name>D9Q0P4_ACIS3</name>
<dbReference type="InParanoid" id="D9Q0P4"/>
<keyword evidence="3 4" id="KW-0472">Membrane</keyword>
<dbReference type="InterPro" id="IPR011527">
    <property type="entry name" value="ABC1_TM_dom"/>
</dbReference>